<feature type="compositionally biased region" description="Basic and acidic residues" evidence="1">
    <location>
        <begin position="197"/>
        <end position="327"/>
    </location>
</feature>
<proteinExistence type="predicted"/>
<evidence type="ECO:0000313" key="2">
    <source>
        <dbReference type="EMBL" id="AIB11813.1"/>
    </source>
</evidence>
<protein>
    <submittedName>
        <fullName evidence="2">Uncharacterized protein</fullName>
    </submittedName>
</protein>
<evidence type="ECO:0000313" key="3">
    <source>
        <dbReference type="Proteomes" id="UP000027186"/>
    </source>
</evidence>
<dbReference type="Proteomes" id="UP000027186">
    <property type="component" value="Chromosome"/>
</dbReference>
<dbReference type="EMBL" id="CP007793">
    <property type="protein sequence ID" value="AIB11813.1"/>
    <property type="molecule type" value="Genomic_DNA"/>
</dbReference>
<organism evidence="2 3">
    <name type="scientific">Azospirillum argentinense</name>
    <dbReference type="NCBI Taxonomy" id="2970906"/>
    <lineage>
        <taxon>Bacteria</taxon>
        <taxon>Pseudomonadati</taxon>
        <taxon>Pseudomonadota</taxon>
        <taxon>Alphaproteobacteria</taxon>
        <taxon>Rhodospirillales</taxon>
        <taxon>Azospirillaceae</taxon>
        <taxon>Azospirillum</taxon>
    </lineage>
</organism>
<dbReference type="KEGG" id="abq:ABAZ39_07340"/>
<dbReference type="RefSeq" id="WP_051657858.1">
    <property type="nucleotide sequence ID" value="NZ_CP007793.1"/>
</dbReference>
<accession>A0A060DLD5</accession>
<gene>
    <name evidence="2" type="ORF">ABAZ39_07340</name>
</gene>
<sequence length="368" mass="40754">MTTDTLEAPKTETGKGLAIIADLTPEIFTPEKAAEIVADVRREVLAIDRDVSTKKGRDAIASMAAKIARSKTAADAFGKQLKADYKVKVDAIDGIRRIFWDGLEALQKEFRAPLTEFEEAEKARVSRHESALADIARLTVLDGVPTTDAIADRLTVAQAVDTSTFQEFTARAEAAKAEAVGKLAMMLEAAHQRDAERAELERLRQEAAEREAQAAREKAEQEQREREERAAEQARQEAERAAAAERTRVEQEARQIQEKAEREKAEAEERAAQAERDRLDADRRAKEAEERAQQRAEEAARQERQRIEGERKAEEEARSRREADRTHRATVNNAAVAALTAAGLSYGDAKTAITAIAKGDVPRVSIAY</sequence>
<name>A0A060DLD5_9PROT</name>
<evidence type="ECO:0000256" key="1">
    <source>
        <dbReference type="SAM" id="MobiDB-lite"/>
    </source>
</evidence>
<dbReference type="AlphaFoldDB" id="A0A060DLD5"/>
<feature type="region of interest" description="Disordered" evidence="1">
    <location>
        <begin position="197"/>
        <end position="328"/>
    </location>
</feature>
<reference evidence="2 3" key="1">
    <citation type="journal article" date="2014" name="Genome Announc.">
        <title>Complete Genome Sequence of the Model Rhizosphere Strain Azospirillum brasilense Az39, Successfully Applied in Agriculture.</title>
        <authorList>
            <person name="Rivera D."/>
            <person name="Revale S."/>
            <person name="Molina R."/>
            <person name="Gualpa J."/>
            <person name="Puente M."/>
            <person name="Maroniche G."/>
            <person name="Paris G."/>
            <person name="Baker D."/>
            <person name="Clavijo B."/>
            <person name="McLay K."/>
            <person name="Spaepen S."/>
            <person name="Perticari A."/>
            <person name="Vazquez M."/>
            <person name="Wisniewski-Dye F."/>
            <person name="Watkins C."/>
            <person name="Martinez-Abarca F."/>
            <person name="Vanderleyden J."/>
            <person name="Cassan F."/>
        </authorList>
    </citation>
    <scope>NUCLEOTIDE SEQUENCE [LARGE SCALE GENOMIC DNA]</scope>
    <source>
        <strain evidence="2 3">Az39</strain>
    </source>
</reference>